<dbReference type="OrthoDB" id="3233736at2759"/>
<comment type="caution">
    <text evidence="2">The sequence shown here is derived from an EMBL/GenBank/DDBJ whole genome shotgun (WGS) entry which is preliminary data.</text>
</comment>
<organism evidence="2 3">
    <name type="scientific">Hericium alpestre</name>
    <dbReference type="NCBI Taxonomy" id="135208"/>
    <lineage>
        <taxon>Eukaryota</taxon>
        <taxon>Fungi</taxon>
        <taxon>Dikarya</taxon>
        <taxon>Basidiomycota</taxon>
        <taxon>Agaricomycotina</taxon>
        <taxon>Agaricomycetes</taxon>
        <taxon>Russulales</taxon>
        <taxon>Hericiaceae</taxon>
        <taxon>Hericium</taxon>
    </lineage>
</organism>
<evidence type="ECO:0000313" key="2">
    <source>
        <dbReference type="EMBL" id="TFY81633.1"/>
    </source>
</evidence>
<keyword evidence="3" id="KW-1185">Reference proteome</keyword>
<reference evidence="2 3" key="1">
    <citation type="submission" date="2019-02" db="EMBL/GenBank/DDBJ databases">
        <title>Genome sequencing of the rare red list fungi Hericium alpestre (H. flagellum).</title>
        <authorList>
            <person name="Buettner E."/>
            <person name="Kellner H."/>
        </authorList>
    </citation>
    <scope>NUCLEOTIDE SEQUENCE [LARGE SCALE GENOMIC DNA]</scope>
    <source>
        <strain evidence="2 3">DSM 108284</strain>
    </source>
</reference>
<dbReference type="EMBL" id="SFCI01000190">
    <property type="protein sequence ID" value="TFY81633.1"/>
    <property type="molecule type" value="Genomic_DNA"/>
</dbReference>
<feature type="compositionally biased region" description="Low complexity" evidence="1">
    <location>
        <begin position="80"/>
        <end position="91"/>
    </location>
</feature>
<dbReference type="Proteomes" id="UP000298061">
    <property type="component" value="Unassembled WGS sequence"/>
</dbReference>
<protein>
    <submittedName>
        <fullName evidence="2">Uncharacterized protein</fullName>
    </submittedName>
</protein>
<sequence length="165" mass="18326">MPSPTVDELFPAETLGLHNSDKEAEAQCDGDEDMSKEDEEADEDEDEDDEDYDEEMDCEYEEDEDEDAEGDDDDEYEELPPTNTNPYPNAPSYGHPSDQNVPIPRGTLSSFALLCQPVSDAVRSQFKAPPHAAAPELSLPPTGPPDALAFCNWESNLQAFDPWVR</sequence>
<name>A0A4Z0A5M0_9AGAM</name>
<gene>
    <name evidence="2" type="ORF">EWM64_g2378</name>
</gene>
<evidence type="ECO:0000313" key="3">
    <source>
        <dbReference type="Proteomes" id="UP000298061"/>
    </source>
</evidence>
<accession>A0A4Z0A5M0</accession>
<dbReference type="AlphaFoldDB" id="A0A4Z0A5M0"/>
<feature type="region of interest" description="Disordered" evidence="1">
    <location>
        <begin position="1"/>
        <end position="104"/>
    </location>
</feature>
<feature type="compositionally biased region" description="Acidic residues" evidence="1">
    <location>
        <begin position="26"/>
        <end position="78"/>
    </location>
</feature>
<evidence type="ECO:0000256" key="1">
    <source>
        <dbReference type="SAM" id="MobiDB-lite"/>
    </source>
</evidence>
<proteinExistence type="predicted"/>